<dbReference type="InterPro" id="IPR029058">
    <property type="entry name" value="AB_hydrolase_fold"/>
</dbReference>
<dbReference type="EMBL" id="CP031310">
    <property type="protein sequence ID" value="QCC51565.1"/>
    <property type="molecule type" value="Genomic_DNA"/>
</dbReference>
<evidence type="ECO:0000313" key="4">
    <source>
        <dbReference type="Proteomes" id="UP000296706"/>
    </source>
</evidence>
<keyword evidence="3" id="KW-0378">Hydrolase</keyword>
<gene>
    <name evidence="3" type="ORF">DV733_10055</name>
</gene>
<keyword evidence="4" id="KW-1185">Reference proteome</keyword>
<feature type="compositionally biased region" description="Basic and acidic residues" evidence="1">
    <location>
        <begin position="108"/>
        <end position="118"/>
    </location>
</feature>
<dbReference type="AlphaFoldDB" id="A0A4D6HD95"/>
<dbReference type="Proteomes" id="UP000296706">
    <property type="component" value="Chromosome"/>
</dbReference>
<organism evidence="3 4">
    <name type="scientific">Halapricum salinum</name>
    <dbReference type="NCBI Taxonomy" id="1457250"/>
    <lineage>
        <taxon>Archaea</taxon>
        <taxon>Methanobacteriati</taxon>
        <taxon>Methanobacteriota</taxon>
        <taxon>Stenosarchaea group</taxon>
        <taxon>Halobacteria</taxon>
        <taxon>Halobacteriales</taxon>
        <taxon>Haloarculaceae</taxon>
        <taxon>Halapricum</taxon>
    </lineage>
</organism>
<dbReference type="GO" id="GO:0052689">
    <property type="term" value="F:carboxylic ester hydrolase activity"/>
    <property type="evidence" value="ECO:0007669"/>
    <property type="project" value="TreeGrafter"/>
</dbReference>
<proteinExistence type="predicted"/>
<dbReference type="SUPFAM" id="SSF53474">
    <property type="entry name" value="alpha/beta-Hydrolases"/>
    <property type="match status" value="1"/>
</dbReference>
<evidence type="ECO:0000259" key="2">
    <source>
        <dbReference type="Pfam" id="PF12697"/>
    </source>
</evidence>
<dbReference type="PANTHER" id="PTHR43265">
    <property type="entry name" value="ESTERASE ESTD"/>
    <property type="match status" value="1"/>
</dbReference>
<accession>A0A4D6HD95</accession>
<dbReference type="PANTHER" id="PTHR43265:SF1">
    <property type="entry name" value="ESTERASE ESTD"/>
    <property type="match status" value="1"/>
</dbReference>
<dbReference type="InterPro" id="IPR000073">
    <property type="entry name" value="AB_hydrolase_1"/>
</dbReference>
<reference evidence="3 4" key="1">
    <citation type="journal article" date="2019" name="Nat. Commun.">
        <title>A new type of DNA phosphorothioation-based antiviral system in archaea.</title>
        <authorList>
            <person name="Xiong L."/>
            <person name="Liu S."/>
            <person name="Chen S."/>
            <person name="Xiao Y."/>
            <person name="Zhu B."/>
            <person name="Gao Y."/>
            <person name="Zhang Y."/>
            <person name="Chen B."/>
            <person name="Luo J."/>
            <person name="Deng Z."/>
            <person name="Chen X."/>
            <person name="Wang L."/>
            <person name="Chen S."/>
        </authorList>
    </citation>
    <scope>NUCLEOTIDE SEQUENCE [LARGE SCALE GENOMIC DNA]</scope>
    <source>
        <strain evidence="3 4">CBA1105</strain>
    </source>
</reference>
<dbReference type="Pfam" id="PF12697">
    <property type="entry name" value="Abhydrolase_6"/>
    <property type="match status" value="1"/>
</dbReference>
<dbReference type="Gene3D" id="3.40.50.1820">
    <property type="entry name" value="alpha/beta hydrolase"/>
    <property type="match status" value="1"/>
</dbReference>
<sequence length="431" mass="46135">MYSQFVIVQGNSSGKSLIRGGHHPAIRAARPRRGRIRPSFRPGKSGRPCLNRAPVLETVMSPTRRTYLTALATTTVLTVAGCSSSESPTETPAVTTTPGVSEPTTDGTTDRPETDTRGGDLPSYADRAAYTEESLSLEATEECSLGATLTLPEGDGAVPGVVIVHGSGPNDRDGTVGPLQPYRDLAVGLASRGIAVLRYDKRTFACQQSIDPTAFTIDDVVTEDVLTAVSRLREQPRVDREDIVVVGHSLGGALAPRVASRDGGLAGIALLAANARPLPDLIVDQTRYALERDGELTDAERRRLEQTRALAERLRTADIGDEEVLAGGGEPFWRSLAEYDQVETATAIETPILLAQGERDRQVTVADDLSRWRDTLGDRTDVRIHTYPGLNHYFVDGAGALETGGQPEDGFVAESLIADLADWIEGVVEAA</sequence>
<feature type="compositionally biased region" description="Polar residues" evidence="1">
    <location>
        <begin position="81"/>
        <end position="107"/>
    </location>
</feature>
<feature type="domain" description="AB hydrolase-1" evidence="2">
    <location>
        <begin position="161"/>
        <end position="395"/>
    </location>
</feature>
<protein>
    <submittedName>
        <fullName evidence="3">Alpha/beta fold hydrolase</fullName>
    </submittedName>
</protein>
<dbReference type="STRING" id="1457250.GCA_000755225_00888"/>
<evidence type="ECO:0000256" key="1">
    <source>
        <dbReference type="SAM" id="MobiDB-lite"/>
    </source>
</evidence>
<feature type="region of interest" description="Disordered" evidence="1">
    <location>
        <begin position="81"/>
        <end position="124"/>
    </location>
</feature>
<dbReference type="InterPro" id="IPR053145">
    <property type="entry name" value="AB_hydrolase_Est10"/>
</dbReference>
<dbReference type="KEGG" id="hsn:DV733_10055"/>
<name>A0A4D6HD95_9EURY</name>
<evidence type="ECO:0000313" key="3">
    <source>
        <dbReference type="EMBL" id="QCC51565.1"/>
    </source>
</evidence>